<sequence>MNTYAPLAAGLGIGIATAYRCICEASDVLATHDLTAARTRGMVDALTGAGLKCRRLLRKLRCCPDPTAYLAEATVKSRLGRILHRLELRDRVRAVIFAHENGLLPSPA</sequence>
<dbReference type="EMBL" id="BMVC01000022">
    <property type="protein sequence ID" value="GHD15099.1"/>
    <property type="molecule type" value="Genomic_DNA"/>
</dbReference>
<dbReference type="Proteomes" id="UP000638353">
    <property type="component" value="Unassembled WGS sequence"/>
</dbReference>
<dbReference type="GO" id="GO:0006355">
    <property type="term" value="P:regulation of DNA-templated transcription"/>
    <property type="evidence" value="ECO:0007669"/>
    <property type="project" value="InterPro"/>
</dbReference>
<dbReference type="InterPro" id="IPR036388">
    <property type="entry name" value="WH-like_DNA-bd_sf"/>
</dbReference>
<evidence type="ECO:0000313" key="1">
    <source>
        <dbReference type="EMBL" id="GHD15099.1"/>
    </source>
</evidence>
<organism evidence="1 2">
    <name type="scientific">Streptomyces finlayi</name>
    <dbReference type="NCBI Taxonomy" id="67296"/>
    <lineage>
        <taxon>Bacteria</taxon>
        <taxon>Bacillati</taxon>
        <taxon>Actinomycetota</taxon>
        <taxon>Actinomycetes</taxon>
        <taxon>Kitasatosporales</taxon>
        <taxon>Streptomycetaceae</taxon>
        <taxon>Streptomyces</taxon>
    </lineage>
</organism>
<reference evidence="1" key="1">
    <citation type="journal article" date="2014" name="Int. J. Syst. Evol. Microbiol.">
        <title>Complete genome sequence of Corynebacterium casei LMG S-19264T (=DSM 44701T), isolated from a smear-ripened cheese.</title>
        <authorList>
            <consortium name="US DOE Joint Genome Institute (JGI-PGF)"/>
            <person name="Walter F."/>
            <person name="Albersmeier A."/>
            <person name="Kalinowski J."/>
            <person name="Ruckert C."/>
        </authorList>
    </citation>
    <scope>NUCLEOTIDE SEQUENCE</scope>
    <source>
        <strain evidence="1">JCM 4637</strain>
    </source>
</reference>
<evidence type="ECO:0000313" key="2">
    <source>
        <dbReference type="Proteomes" id="UP000638353"/>
    </source>
</evidence>
<reference evidence="1" key="2">
    <citation type="submission" date="2020-09" db="EMBL/GenBank/DDBJ databases">
        <authorList>
            <person name="Sun Q."/>
            <person name="Ohkuma M."/>
        </authorList>
    </citation>
    <scope>NUCLEOTIDE SEQUENCE</scope>
    <source>
        <strain evidence="1">JCM 4637</strain>
    </source>
</reference>
<dbReference type="InterPro" id="IPR016032">
    <property type="entry name" value="Sig_transdc_resp-reg_C-effctor"/>
</dbReference>
<name>A0A919CEC2_9ACTN</name>
<dbReference type="SUPFAM" id="SSF46894">
    <property type="entry name" value="C-terminal effector domain of the bipartite response regulators"/>
    <property type="match status" value="1"/>
</dbReference>
<dbReference type="AlphaFoldDB" id="A0A919CEC2"/>
<dbReference type="Gene3D" id="1.10.10.10">
    <property type="entry name" value="Winged helix-like DNA-binding domain superfamily/Winged helix DNA-binding domain"/>
    <property type="match status" value="1"/>
</dbReference>
<protein>
    <submittedName>
        <fullName evidence="1">Uncharacterized protein</fullName>
    </submittedName>
</protein>
<accession>A0A919CEC2</accession>
<dbReference type="GO" id="GO:0003677">
    <property type="term" value="F:DNA binding"/>
    <property type="evidence" value="ECO:0007669"/>
    <property type="project" value="InterPro"/>
</dbReference>
<gene>
    <name evidence="1" type="ORF">GCM10010334_74840</name>
</gene>
<proteinExistence type="predicted"/>
<comment type="caution">
    <text evidence="1">The sequence shown here is derived from an EMBL/GenBank/DDBJ whole genome shotgun (WGS) entry which is preliminary data.</text>
</comment>